<feature type="region of interest" description="Disordered" evidence="1">
    <location>
        <begin position="1"/>
        <end position="181"/>
    </location>
</feature>
<keyword evidence="3" id="KW-1185">Reference proteome</keyword>
<feature type="compositionally biased region" description="Basic and acidic residues" evidence="1">
    <location>
        <begin position="7"/>
        <end position="23"/>
    </location>
</feature>
<name>A0A9P8F5R5_AURME</name>
<comment type="caution">
    <text evidence="2">The sequence shown here is derived from an EMBL/GenBank/DDBJ whole genome shotgun (WGS) entry which is preliminary data.</text>
</comment>
<evidence type="ECO:0000256" key="1">
    <source>
        <dbReference type="SAM" id="MobiDB-lite"/>
    </source>
</evidence>
<proteinExistence type="predicted"/>
<gene>
    <name evidence="2" type="ORF">KCU98_g20012</name>
</gene>
<protein>
    <submittedName>
        <fullName evidence="2">Uncharacterized protein</fullName>
    </submittedName>
</protein>
<feature type="compositionally biased region" description="Basic residues" evidence="1">
    <location>
        <begin position="171"/>
        <end position="181"/>
    </location>
</feature>
<reference evidence="2" key="1">
    <citation type="journal article" date="2021" name="J Fungi (Basel)">
        <title>Virulence traits and population genomics of the black yeast Aureobasidium melanogenum.</title>
        <authorList>
            <person name="Cernosa A."/>
            <person name="Sun X."/>
            <person name="Gostincar C."/>
            <person name="Fang C."/>
            <person name="Gunde-Cimerman N."/>
            <person name="Song Z."/>
        </authorList>
    </citation>
    <scope>NUCLEOTIDE SEQUENCE</scope>
    <source>
        <strain evidence="2">EXF-9298</strain>
    </source>
</reference>
<dbReference type="EMBL" id="JAHFXS010006112">
    <property type="protein sequence ID" value="KAG9935010.1"/>
    <property type="molecule type" value="Genomic_DNA"/>
</dbReference>
<feature type="non-terminal residue" evidence="2">
    <location>
        <position position="181"/>
    </location>
</feature>
<evidence type="ECO:0000313" key="3">
    <source>
        <dbReference type="Proteomes" id="UP000729357"/>
    </source>
</evidence>
<feature type="compositionally biased region" description="Basic and acidic residues" evidence="1">
    <location>
        <begin position="133"/>
        <end position="146"/>
    </location>
</feature>
<accession>A0A9P8F5R5</accession>
<dbReference type="Proteomes" id="UP000729357">
    <property type="component" value="Unassembled WGS sequence"/>
</dbReference>
<evidence type="ECO:0000313" key="2">
    <source>
        <dbReference type="EMBL" id="KAG9935010.1"/>
    </source>
</evidence>
<organism evidence="2 3">
    <name type="scientific">Aureobasidium melanogenum</name>
    <name type="common">Aureobasidium pullulans var. melanogenum</name>
    <dbReference type="NCBI Taxonomy" id="46634"/>
    <lineage>
        <taxon>Eukaryota</taxon>
        <taxon>Fungi</taxon>
        <taxon>Dikarya</taxon>
        <taxon>Ascomycota</taxon>
        <taxon>Pezizomycotina</taxon>
        <taxon>Dothideomycetes</taxon>
        <taxon>Dothideomycetidae</taxon>
        <taxon>Dothideales</taxon>
        <taxon>Saccotheciaceae</taxon>
        <taxon>Aureobasidium</taxon>
    </lineage>
</organism>
<dbReference type="AlphaFoldDB" id="A0A9P8F5R5"/>
<reference evidence="2" key="2">
    <citation type="submission" date="2021-08" db="EMBL/GenBank/DDBJ databases">
        <authorList>
            <person name="Gostincar C."/>
            <person name="Sun X."/>
            <person name="Song Z."/>
            <person name="Gunde-Cimerman N."/>
        </authorList>
    </citation>
    <scope>NUCLEOTIDE SEQUENCE</scope>
    <source>
        <strain evidence="2">EXF-9298</strain>
    </source>
</reference>
<sequence length="181" mass="19743">MSDSEDDKPLIKARSNERVKMDDTDTSMGELNPGVSLRMGPVDEMEVDPPATNGNGTKRKSAMNGKSYKDATESEDDDDVPLTKRRRTSKNKAASDSEDDEPLAKKTGRKPPKVTAQQIGADDDSDVPLTKKLAKEKADIEKKAETQAKAIRAKKTVKAEESEDSDDVPLKKAKAAPKKKT</sequence>